<evidence type="ECO:0000313" key="2">
    <source>
        <dbReference type="EMBL" id="MCU9614243.1"/>
    </source>
</evidence>
<protein>
    <submittedName>
        <fullName evidence="2">Thioredoxin family protein</fullName>
    </submittedName>
</protein>
<evidence type="ECO:0000259" key="1">
    <source>
        <dbReference type="PROSITE" id="PS51352"/>
    </source>
</evidence>
<feature type="domain" description="Thioredoxin" evidence="1">
    <location>
        <begin position="1"/>
        <end position="105"/>
    </location>
</feature>
<comment type="caution">
    <text evidence="2">The sequence shown here is derived from an EMBL/GenBank/DDBJ whole genome shotgun (WGS) entry which is preliminary data.</text>
</comment>
<dbReference type="Proteomes" id="UP001209318">
    <property type="component" value="Unassembled WGS sequence"/>
</dbReference>
<dbReference type="PANTHER" id="PTHR10438">
    <property type="entry name" value="THIOREDOXIN"/>
    <property type="match status" value="1"/>
</dbReference>
<sequence>MEQLTSMEQFETLKNEGITVFVFSANWCSDCRFMEPFMPEVEAKFNQMNFIKVDRDQFIDLCADLSIFGIPSFVAFQNGKEVGRFVSKDRKTQEEIESFLNDLEIQ</sequence>
<dbReference type="CDD" id="cd02947">
    <property type="entry name" value="TRX_family"/>
    <property type="match status" value="1"/>
</dbReference>
<dbReference type="AlphaFoldDB" id="A0AAE3ITB0"/>
<accession>A0AAE3ITB0</accession>
<dbReference type="SUPFAM" id="SSF52833">
    <property type="entry name" value="Thioredoxin-like"/>
    <property type="match status" value="1"/>
</dbReference>
<organism evidence="2 3">
    <name type="scientific">Perspicuibacillus lycopersici</name>
    <dbReference type="NCBI Taxonomy" id="1325689"/>
    <lineage>
        <taxon>Bacteria</taxon>
        <taxon>Bacillati</taxon>
        <taxon>Bacillota</taxon>
        <taxon>Bacilli</taxon>
        <taxon>Bacillales</taxon>
        <taxon>Bacillaceae</taxon>
        <taxon>Perspicuibacillus</taxon>
    </lineage>
</organism>
<keyword evidence="3" id="KW-1185">Reference proteome</keyword>
<dbReference type="EMBL" id="JAOUSF010000003">
    <property type="protein sequence ID" value="MCU9614243.1"/>
    <property type="molecule type" value="Genomic_DNA"/>
</dbReference>
<dbReference type="PROSITE" id="PS51352">
    <property type="entry name" value="THIOREDOXIN_2"/>
    <property type="match status" value="1"/>
</dbReference>
<reference evidence="2" key="1">
    <citation type="submission" date="2022-10" db="EMBL/GenBank/DDBJ databases">
        <title>Description of Fervidibacillus gen. nov. in the family Fervidibacillaceae fam. nov. with two species, Fervidibacillus albus sp. nov., and Fervidibacillus halotolerans sp. nov., isolated from tidal flat sediments.</title>
        <authorList>
            <person name="Kwon K.K."/>
            <person name="Yang S.-H."/>
        </authorList>
    </citation>
    <scope>NUCLEOTIDE SEQUENCE</scope>
    <source>
        <strain evidence="2">JCM 19140</strain>
    </source>
</reference>
<dbReference type="RefSeq" id="WP_263073482.1">
    <property type="nucleotide sequence ID" value="NZ_JAOUSF010000003.1"/>
</dbReference>
<evidence type="ECO:0000313" key="3">
    <source>
        <dbReference type="Proteomes" id="UP001209318"/>
    </source>
</evidence>
<name>A0AAE3ITB0_9BACI</name>
<dbReference type="InterPro" id="IPR036249">
    <property type="entry name" value="Thioredoxin-like_sf"/>
</dbReference>
<dbReference type="Pfam" id="PF00085">
    <property type="entry name" value="Thioredoxin"/>
    <property type="match status" value="1"/>
</dbReference>
<dbReference type="InterPro" id="IPR013766">
    <property type="entry name" value="Thioredoxin_domain"/>
</dbReference>
<proteinExistence type="predicted"/>
<dbReference type="InterPro" id="IPR050620">
    <property type="entry name" value="Thioredoxin_H-type-like"/>
</dbReference>
<dbReference type="Gene3D" id="3.40.30.10">
    <property type="entry name" value="Glutaredoxin"/>
    <property type="match status" value="1"/>
</dbReference>
<gene>
    <name evidence="2" type="ORF">OEV98_11790</name>
</gene>
<dbReference type="PANTHER" id="PTHR10438:SF468">
    <property type="entry name" value="THIOREDOXIN-1-RELATED"/>
    <property type="match status" value="1"/>
</dbReference>